<dbReference type="InterPro" id="IPR007867">
    <property type="entry name" value="GMC_OxRtase_C"/>
</dbReference>
<accession>A0A9P6GLE0</accession>
<feature type="domain" description="Glucose-methanol-choline oxidoreductase C-terminal" evidence="1">
    <location>
        <begin position="1"/>
        <end position="29"/>
    </location>
</feature>
<dbReference type="Gene3D" id="3.50.50.60">
    <property type="entry name" value="FAD/NAD(P)-binding domain"/>
    <property type="match status" value="1"/>
</dbReference>
<organism evidence="2 3">
    <name type="scientific">Paraphaeosphaeria minitans</name>
    <dbReference type="NCBI Taxonomy" id="565426"/>
    <lineage>
        <taxon>Eukaryota</taxon>
        <taxon>Fungi</taxon>
        <taxon>Dikarya</taxon>
        <taxon>Ascomycota</taxon>
        <taxon>Pezizomycotina</taxon>
        <taxon>Dothideomycetes</taxon>
        <taxon>Pleosporomycetidae</taxon>
        <taxon>Pleosporales</taxon>
        <taxon>Massarineae</taxon>
        <taxon>Didymosphaeriaceae</taxon>
        <taxon>Paraphaeosphaeria</taxon>
    </lineage>
</organism>
<gene>
    <name evidence="2" type="ORF">PMIN01_04909</name>
</gene>
<evidence type="ECO:0000259" key="1">
    <source>
        <dbReference type="Pfam" id="PF05199"/>
    </source>
</evidence>
<dbReference type="InterPro" id="IPR036188">
    <property type="entry name" value="FAD/NAD-bd_sf"/>
</dbReference>
<evidence type="ECO:0000313" key="2">
    <source>
        <dbReference type="EMBL" id="KAF9737130.1"/>
    </source>
</evidence>
<dbReference type="EMBL" id="WJXW01000004">
    <property type="protein sequence ID" value="KAF9737130.1"/>
    <property type="molecule type" value="Genomic_DNA"/>
</dbReference>
<reference evidence="2" key="1">
    <citation type="journal article" date="2020" name="Mol. Plant Microbe Interact.">
        <title>Genome Sequence of the Biocontrol Agent Coniothyrium minitans strain Conio (IMI 134523).</title>
        <authorList>
            <person name="Patel D."/>
            <person name="Shittu T.A."/>
            <person name="Baroncelli R."/>
            <person name="Muthumeenakshi S."/>
            <person name="Osborne T.H."/>
            <person name="Janganan T.K."/>
            <person name="Sreenivasaprasad S."/>
        </authorList>
    </citation>
    <scope>NUCLEOTIDE SEQUENCE</scope>
    <source>
        <strain evidence="2">Conio</strain>
    </source>
</reference>
<dbReference type="GO" id="GO:0016614">
    <property type="term" value="F:oxidoreductase activity, acting on CH-OH group of donors"/>
    <property type="evidence" value="ECO:0007669"/>
    <property type="project" value="InterPro"/>
</dbReference>
<comment type="caution">
    <text evidence="2">The sequence shown here is derived from an EMBL/GenBank/DDBJ whole genome shotgun (WGS) entry which is preliminary data.</text>
</comment>
<dbReference type="AlphaFoldDB" id="A0A9P6GLE0"/>
<dbReference type="Pfam" id="PF05199">
    <property type="entry name" value="GMC_oxred_C"/>
    <property type="match status" value="1"/>
</dbReference>
<dbReference type="Proteomes" id="UP000756921">
    <property type="component" value="Unassembled WGS sequence"/>
</dbReference>
<dbReference type="OrthoDB" id="269227at2759"/>
<protein>
    <recommendedName>
        <fullName evidence="1">Glucose-methanol-choline oxidoreductase C-terminal domain-containing protein</fullName>
    </recommendedName>
</protein>
<evidence type="ECO:0000313" key="3">
    <source>
        <dbReference type="Proteomes" id="UP000756921"/>
    </source>
</evidence>
<proteinExistence type="predicted"/>
<sequence length="37" mass="4041">MAPHNKGGVVQVYLRVFGVHGLRIVDASVPSRKRPAK</sequence>
<name>A0A9P6GLE0_9PLEO</name>
<keyword evidence="3" id="KW-1185">Reference proteome</keyword>